<organism evidence="3 4">
    <name type="scientific">Drosophila lebanonensis</name>
    <name type="common">Fruit fly</name>
    <name type="synonym">Scaptodrosophila lebanonensis</name>
    <dbReference type="NCBI Taxonomy" id="7225"/>
    <lineage>
        <taxon>Eukaryota</taxon>
        <taxon>Metazoa</taxon>
        <taxon>Ecdysozoa</taxon>
        <taxon>Arthropoda</taxon>
        <taxon>Hexapoda</taxon>
        <taxon>Insecta</taxon>
        <taxon>Pterygota</taxon>
        <taxon>Neoptera</taxon>
        <taxon>Endopterygota</taxon>
        <taxon>Diptera</taxon>
        <taxon>Brachycera</taxon>
        <taxon>Muscomorpha</taxon>
        <taxon>Ephydroidea</taxon>
        <taxon>Drosophilidae</taxon>
        <taxon>Scaptodrosophila</taxon>
    </lineage>
</organism>
<dbReference type="Pfam" id="PF00059">
    <property type="entry name" value="Lectin_C"/>
    <property type="match status" value="1"/>
</dbReference>
<evidence type="ECO:0000313" key="3">
    <source>
        <dbReference type="Proteomes" id="UP000504634"/>
    </source>
</evidence>
<feature type="chain" id="PRO_5026655623" evidence="1">
    <location>
        <begin position="20"/>
        <end position="193"/>
    </location>
</feature>
<dbReference type="Gene3D" id="3.10.100.10">
    <property type="entry name" value="Mannose-Binding Protein A, subunit A"/>
    <property type="match status" value="1"/>
</dbReference>
<feature type="signal peptide" evidence="1">
    <location>
        <begin position="1"/>
        <end position="19"/>
    </location>
</feature>
<proteinExistence type="predicted"/>
<dbReference type="Proteomes" id="UP000504634">
    <property type="component" value="Unplaced"/>
</dbReference>
<dbReference type="InterPro" id="IPR050111">
    <property type="entry name" value="C-type_lectin/snaclec_domain"/>
</dbReference>
<accession>A0A6J2U988</accession>
<dbReference type="InterPro" id="IPR016186">
    <property type="entry name" value="C-type_lectin-like/link_sf"/>
</dbReference>
<dbReference type="SUPFAM" id="SSF56436">
    <property type="entry name" value="C-type lectin-like"/>
    <property type="match status" value="1"/>
</dbReference>
<sequence length="193" mass="21885">MALLLGSLCILSLLSIAVAYCPMGFAILGSKCYYVSKNAVTWQEAERICRSKDSQMLVFNDDQERMLVRNYLKTLAIPLQCWYSGVWTAINELDKKEFLVHPLNTSIPYPIWAPGQPDKPEQQCVSTCELTTDGMIYHDYECDAKYSVVCQTDSIYRVGPPKNSMQMAGQLCFQLNNFFYCTMMQQSCQGGNC</sequence>
<keyword evidence="1" id="KW-0732">Signal</keyword>
<dbReference type="InterPro" id="IPR001304">
    <property type="entry name" value="C-type_lectin-like"/>
</dbReference>
<name>A0A6J2U988_DROLE</name>
<dbReference type="PANTHER" id="PTHR22803">
    <property type="entry name" value="MANNOSE, PHOSPHOLIPASE, LECTIN RECEPTOR RELATED"/>
    <property type="match status" value="1"/>
</dbReference>
<dbReference type="InterPro" id="IPR016187">
    <property type="entry name" value="CTDL_fold"/>
</dbReference>
<evidence type="ECO:0000259" key="2">
    <source>
        <dbReference type="PROSITE" id="PS50041"/>
    </source>
</evidence>
<evidence type="ECO:0000256" key="1">
    <source>
        <dbReference type="SAM" id="SignalP"/>
    </source>
</evidence>
<reference evidence="4" key="1">
    <citation type="submission" date="2025-08" db="UniProtKB">
        <authorList>
            <consortium name="RefSeq"/>
        </authorList>
    </citation>
    <scope>IDENTIFICATION</scope>
    <source>
        <strain evidence="4">11010-0011.00</strain>
        <tissue evidence="4">Whole body</tissue>
    </source>
</reference>
<dbReference type="AlphaFoldDB" id="A0A6J2U988"/>
<dbReference type="GeneID" id="115631854"/>
<keyword evidence="3" id="KW-1185">Reference proteome</keyword>
<dbReference type="CDD" id="cd00037">
    <property type="entry name" value="CLECT"/>
    <property type="match status" value="1"/>
</dbReference>
<dbReference type="RefSeq" id="XP_030384560.1">
    <property type="nucleotide sequence ID" value="XM_030528700.1"/>
</dbReference>
<gene>
    <name evidence="4" type="primary">LOC115631854</name>
</gene>
<protein>
    <submittedName>
        <fullName evidence="4">Lithostathine-1-like</fullName>
    </submittedName>
</protein>
<dbReference type="PROSITE" id="PS50041">
    <property type="entry name" value="C_TYPE_LECTIN_2"/>
    <property type="match status" value="1"/>
</dbReference>
<dbReference type="OrthoDB" id="7357196at2759"/>
<dbReference type="SMART" id="SM00034">
    <property type="entry name" value="CLECT"/>
    <property type="match status" value="1"/>
</dbReference>
<feature type="domain" description="C-type lectin" evidence="2">
    <location>
        <begin position="28"/>
        <end position="151"/>
    </location>
</feature>
<evidence type="ECO:0000313" key="4">
    <source>
        <dbReference type="RefSeq" id="XP_030384560.1"/>
    </source>
</evidence>